<accession>A0A9W8RNR0</accession>
<protein>
    <submittedName>
        <fullName evidence="1">Uncharacterized protein</fullName>
    </submittedName>
</protein>
<keyword evidence="2" id="KW-1185">Reference proteome</keyword>
<dbReference type="Proteomes" id="UP001152049">
    <property type="component" value="Unassembled WGS sequence"/>
</dbReference>
<gene>
    <name evidence="1" type="ORF">NW762_013409</name>
</gene>
<evidence type="ECO:0000313" key="2">
    <source>
        <dbReference type="Proteomes" id="UP001152049"/>
    </source>
</evidence>
<dbReference type="OrthoDB" id="2789670at2759"/>
<proteinExistence type="predicted"/>
<organism evidence="1 2">
    <name type="scientific">Fusarium torreyae</name>
    <dbReference type="NCBI Taxonomy" id="1237075"/>
    <lineage>
        <taxon>Eukaryota</taxon>
        <taxon>Fungi</taxon>
        <taxon>Dikarya</taxon>
        <taxon>Ascomycota</taxon>
        <taxon>Pezizomycotina</taxon>
        <taxon>Sordariomycetes</taxon>
        <taxon>Hypocreomycetidae</taxon>
        <taxon>Hypocreales</taxon>
        <taxon>Nectriaceae</taxon>
        <taxon>Fusarium</taxon>
    </lineage>
</organism>
<reference evidence="1" key="1">
    <citation type="submission" date="2022-09" db="EMBL/GenBank/DDBJ databases">
        <title>Fusarium specimens isolated from Avocado Roots.</title>
        <authorList>
            <person name="Stajich J."/>
            <person name="Roper C."/>
            <person name="Heimlech-Rivalta G."/>
        </authorList>
    </citation>
    <scope>NUCLEOTIDE SEQUENCE</scope>
    <source>
        <strain evidence="1">CF00136</strain>
    </source>
</reference>
<dbReference type="EMBL" id="JAOQAZ010000041">
    <property type="protein sequence ID" value="KAJ4246857.1"/>
    <property type="molecule type" value="Genomic_DNA"/>
</dbReference>
<sequence>MLQCWRGNPSKQIHTAHENHPILRIDPDTISFSTPSAIRAIYGHSTPCVKGFTSEHNVAEHSGLIGVAYKKKDAFKRRILSNALTTRNLK</sequence>
<name>A0A9W8RNR0_9HYPO</name>
<dbReference type="AlphaFoldDB" id="A0A9W8RNR0"/>
<comment type="caution">
    <text evidence="1">The sequence shown here is derived from an EMBL/GenBank/DDBJ whole genome shotgun (WGS) entry which is preliminary data.</text>
</comment>
<evidence type="ECO:0000313" key="1">
    <source>
        <dbReference type="EMBL" id="KAJ4246857.1"/>
    </source>
</evidence>